<accession>X1W1K1</accession>
<protein>
    <submittedName>
        <fullName evidence="1">Uncharacterized protein</fullName>
    </submittedName>
</protein>
<organism evidence="1">
    <name type="scientific">marine sediment metagenome</name>
    <dbReference type="NCBI Taxonomy" id="412755"/>
    <lineage>
        <taxon>unclassified sequences</taxon>
        <taxon>metagenomes</taxon>
        <taxon>ecological metagenomes</taxon>
    </lineage>
</organism>
<dbReference type="AlphaFoldDB" id="X1W1K1"/>
<dbReference type="EMBL" id="BARW01042400">
    <property type="protein sequence ID" value="GAJ22095.1"/>
    <property type="molecule type" value="Genomic_DNA"/>
</dbReference>
<sequence length="42" mass="4530">MKPKNARDIKPAVRNAMGTPLNAWGTGAKAILSRIAEKRIIA</sequence>
<comment type="caution">
    <text evidence="1">The sequence shown here is derived from an EMBL/GenBank/DDBJ whole genome shotgun (WGS) entry which is preliminary data.</text>
</comment>
<feature type="non-terminal residue" evidence="1">
    <location>
        <position position="42"/>
    </location>
</feature>
<gene>
    <name evidence="1" type="ORF">S12H4_62859</name>
</gene>
<name>X1W1K1_9ZZZZ</name>
<proteinExistence type="predicted"/>
<evidence type="ECO:0000313" key="1">
    <source>
        <dbReference type="EMBL" id="GAJ22095.1"/>
    </source>
</evidence>
<reference evidence="1" key="1">
    <citation type="journal article" date="2014" name="Front. Microbiol.">
        <title>High frequency of phylogenetically diverse reductive dehalogenase-homologous genes in deep subseafloor sedimentary metagenomes.</title>
        <authorList>
            <person name="Kawai M."/>
            <person name="Futagami T."/>
            <person name="Toyoda A."/>
            <person name="Takaki Y."/>
            <person name="Nishi S."/>
            <person name="Hori S."/>
            <person name="Arai W."/>
            <person name="Tsubouchi T."/>
            <person name="Morono Y."/>
            <person name="Uchiyama I."/>
            <person name="Ito T."/>
            <person name="Fujiyama A."/>
            <person name="Inagaki F."/>
            <person name="Takami H."/>
        </authorList>
    </citation>
    <scope>NUCLEOTIDE SEQUENCE</scope>
    <source>
        <strain evidence="1">Expedition CK06-06</strain>
    </source>
</reference>